<comment type="caution">
    <text evidence="12">The sequence shown here is derived from an EMBL/GenBank/DDBJ whole genome shotgun (WGS) entry which is preliminary data.</text>
</comment>
<dbReference type="GO" id="GO:0009316">
    <property type="term" value="C:3-isopropylmalate dehydratase complex"/>
    <property type="evidence" value="ECO:0007669"/>
    <property type="project" value="InterPro"/>
</dbReference>
<dbReference type="Gene3D" id="3.20.19.10">
    <property type="entry name" value="Aconitase, domain 4"/>
    <property type="match status" value="1"/>
</dbReference>
<evidence type="ECO:0000313" key="13">
    <source>
        <dbReference type="Proteomes" id="UP000605670"/>
    </source>
</evidence>
<evidence type="ECO:0000256" key="2">
    <source>
        <dbReference type="ARBA" id="ARBA00002695"/>
    </source>
</evidence>
<evidence type="ECO:0000256" key="4">
    <source>
        <dbReference type="ARBA" id="ARBA00009845"/>
    </source>
</evidence>
<accession>A0A917BG79</accession>
<dbReference type="CDD" id="cd01577">
    <property type="entry name" value="IPMI_Swivel"/>
    <property type="match status" value="1"/>
</dbReference>
<gene>
    <name evidence="10 12" type="primary">leuD</name>
    <name evidence="12" type="ORF">GCM10011366_05810</name>
</gene>
<feature type="domain" description="Aconitase A/isopropylmalate dehydratase small subunit swivel" evidence="11">
    <location>
        <begin position="1"/>
        <end position="116"/>
    </location>
</feature>
<dbReference type="GO" id="GO:0003861">
    <property type="term" value="F:3-isopropylmalate dehydratase activity"/>
    <property type="evidence" value="ECO:0007669"/>
    <property type="project" value="UniProtKB-UniRule"/>
</dbReference>
<dbReference type="HAMAP" id="MF_01031">
    <property type="entry name" value="LeuD_type1"/>
    <property type="match status" value="1"/>
</dbReference>
<evidence type="ECO:0000256" key="3">
    <source>
        <dbReference type="ARBA" id="ARBA00004729"/>
    </source>
</evidence>
<evidence type="ECO:0000256" key="8">
    <source>
        <dbReference type="ARBA" id="ARBA00023239"/>
    </source>
</evidence>
<reference evidence="12" key="1">
    <citation type="journal article" date="2014" name="Int. J. Syst. Evol. Microbiol.">
        <title>Complete genome sequence of Corynebacterium casei LMG S-19264T (=DSM 44701T), isolated from a smear-ripened cheese.</title>
        <authorList>
            <consortium name="US DOE Joint Genome Institute (JGI-PGF)"/>
            <person name="Walter F."/>
            <person name="Albersmeier A."/>
            <person name="Kalinowski J."/>
            <person name="Ruckert C."/>
        </authorList>
    </citation>
    <scope>NUCLEOTIDE SEQUENCE</scope>
    <source>
        <strain evidence="12">CGMCC 1.12160</strain>
    </source>
</reference>
<keyword evidence="6 10" id="KW-0432">Leucine biosynthesis</keyword>
<keyword evidence="13" id="KW-1185">Reference proteome</keyword>
<evidence type="ECO:0000259" key="11">
    <source>
        <dbReference type="Pfam" id="PF00694"/>
    </source>
</evidence>
<comment type="function">
    <text evidence="2 10">Catalyzes the isomerization between 2-isopropylmalate and 3-isopropylmalate, via the formation of 2-isopropylmaleate.</text>
</comment>
<comment type="pathway">
    <text evidence="3 10">Amino-acid biosynthesis; L-leucine biosynthesis; L-leucine from 3-methyl-2-oxobutanoate: step 2/4.</text>
</comment>
<dbReference type="InterPro" id="IPR000573">
    <property type="entry name" value="AconitaseA/IPMdHydase_ssu_swvl"/>
</dbReference>
<dbReference type="InterPro" id="IPR033940">
    <property type="entry name" value="IPMI_Swivel"/>
</dbReference>
<dbReference type="EC" id="4.2.1.33" evidence="10"/>
<dbReference type="NCBIfam" id="NF002458">
    <property type="entry name" value="PRK01641.1"/>
    <property type="match status" value="1"/>
</dbReference>
<keyword evidence="7 10" id="KW-0028">Amino-acid biosynthesis</keyword>
<dbReference type="RefSeq" id="WP_188428093.1">
    <property type="nucleotide sequence ID" value="NZ_BAABKH010000010.1"/>
</dbReference>
<dbReference type="FunFam" id="3.20.19.10:FF:000003">
    <property type="entry name" value="3-isopropylmalate dehydratase small subunit"/>
    <property type="match status" value="1"/>
</dbReference>
<dbReference type="InterPro" id="IPR004431">
    <property type="entry name" value="3-IsopropMal_deHydase_ssu"/>
</dbReference>
<evidence type="ECO:0000256" key="10">
    <source>
        <dbReference type="HAMAP-Rule" id="MF_01031"/>
    </source>
</evidence>
<evidence type="ECO:0000256" key="1">
    <source>
        <dbReference type="ARBA" id="ARBA00000491"/>
    </source>
</evidence>
<comment type="subunit">
    <text evidence="5 10">Heterodimer of LeuC and LeuD.</text>
</comment>
<organism evidence="12 13">
    <name type="scientific">Ornithinimicrobium tianjinense</name>
    <dbReference type="NCBI Taxonomy" id="1195761"/>
    <lineage>
        <taxon>Bacteria</taxon>
        <taxon>Bacillati</taxon>
        <taxon>Actinomycetota</taxon>
        <taxon>Actinomycetes</taxon>
        <taxon>Micrococcales</taxon>
        <taxon>Ornithinimicrobiaceae</taxon>
        <taxon>Ornithinimicrobium</taxon>
    </lineage>
</organism>
<evidence type="ECO:0000313" key="12">
    <source>
        <dbReference type="EMBL" id="GGF40941.1"/>
    </source>
</evidence>
<dbReference type="GO" id="GO:0009098">
    <property type="term" value="P:L-leucine biosynthetic process"/>
    <property type="evidence" value="ECO:0007669"/>
    <property type="project" value="UniProtKB-UniRule"/>
</dbReference>
<dbReference type="AlphaFoldDB" id="A0A917BG79"/>
<dbReference type="PANTHER" id="PTHR43345:SF5">
    <property type="entry name" value="3-ISOPROPYLMALATE DEHYDRATASE SMALL SUBUNIT"/>
    <property type="match status" value="1"/>
</dbReference>
<comment type="similarity">
    <text evidence="4 10">Belongs to the LeuD family. LeuD type 1 subfamily.</text>
</comment>
<keyword evidence="9 10" id="KW-0100">Branched-chain amino acid biosynthesis</keyword>
<dbReference type="Pfam" id="PF00694">
    <property type="entry name" value="Aconitase_C"/>
    <property type="match status" value="1"/>
</dbReference>
<dbReference type="SUPFAM" id="SSF52016">
    <property type="entry name" value="LeuD/IlvD-like"/>
    <property type="match status" value="1"/>
</dbReference>
<protein>
    <recommendedName>
        <fullName evidence="10">3-isopropylmalate dehydratase small subunit</fullName>
        <ecNumber evidence="10">4.2.1.33</ecNumber>
    </recommendedName>
    <alternativeName>
        <fullName evidence="10">Alpha-IPM isomerase</fullName>
        <shortName evidence="10">IPMI</shortName>
    </alternativeName>
    <alternativeName>
        <fullName evidence="10">Isopropylmalate isomerase</fullName>
    </alternativeName>
</protein>
<dbReference type="InterPro" id="IPR050075">
    <property type="entry name" value="LeuD"/>
</dbReference>
<comment type="catalytic activity">
    <reaction evidence="1 10">
        <text>(2R,3S)-3-isopropylmalate = (2S)-2-isopropylmalate</text>
        <dbReference type="Rhea" id="RHEA:32287"/>
        <dbReference type="ChEBI" id="CHEBI:1178"/>
        <dbReference type="ChEBI" id="CHEBI:35121"/>
        <dbReference type="EC" id="4.2.1.33"/>
    </reaction>
</comment>
<sequence length="205" mass="22689">MQPFTAHTATMAPLRRSNVDTDQIIPVRFLTRPTVEGYGENLFNDWRDDPDFVLNRPEHAGATVLVAGTDFGTGSSRESAVWSLTGWGFRAVVAPRFGDIFYGNALKNGLLPVRLDLGAVEVLWDLAERDPATRVTVDLQDRTVSAGGRSWTFPIGEDDRRRLLLGLDDVDLTLRHLAAIERFEATRREGLPTTTRGDLGGLLAR</sequence>
<dbReference type="Proteomes" id="UP000605670">
    <property type="component" value="Unassembled WGS sequence"/>
</dbReference>
<evidence type="ECO:0000256" key="6">
    <source>
        <dbReference type="ARBA" id="ARBA00022430"/>
    </source>
</evidence>
<proteinExistence type="inferred from homology"/>
<dbReference type="NCBIfam" id="TIGR00171">
    <property type="entry name" value="leuD"/>
    <property type="match status" value="1"/>
</dbReference>
<name>A0A917BG79_9MICO</name>
<keyword evidence="8 10" id="KW-0456">Lyase</keyword>
<evidence type="ECO:0000256" key="7">
    <source>
        <dbReference type="ARBA" id="ARBA00022605"/>
    </source>
</evidence>
<dbReference type="InterPro" id="IPR015928">
    <property type="entry name" value="Aconitase/3IPM_dehydase_swvl"/>
</dbReference>
<evidence type="ECO:0000256" key="5">
    <source>
        <dbReference type="ARBA" id="ARBA00011271"/>
    </source>
</evidence>
<dbReference type="PANTHER" id="PTHR43345">
    <property type="entry name" value="3-ISOPROPYLMALATE DEHYDRATASE SMALL SUBUNIT 2-RELATED-RELATED"/>
    <property type="match status" value="1"/>
</dbReference>
<evidence type="ECO:0000256" key="9">
    <source>
        <dbReference type="ARBA" id="ARBA00023304"/>
    </source>
</evidence>
<dbReference type="EMBL" id="BMEM01000001">
    <property type="protein sequence ID" value="GGF40941.1"/>
    <property type="molecule type" value="Genomic_DNA"/>
</dbReference>
<reference evidence="12" key="2">
    <citation type="submission" date="2020-09" db="EMBL/GenBank/DDBJ databases">
        <authorList>
            <person name="Sun Q."/>
            <person name="Zhou Y."/>
        </authorList>
    </citation>
    <scope>NUCLEOTIDE SEQUENCE</scope>
    <source>
        <strain evidence="12">CGMCC 1.12160</strain>
    </source>
</reference>